<feature type="compositionally biased region" description="Basic and acidic residues" evidence="13">
    <location>
        <begin position="1106"/>
        <end position="1117"/>
    </location>
</feature>
<evidence type="ECO:0000256" key="12">
    <source>
        <dbReference type="ARBA" id="ARBA00032149"/>
    </source>
</evidence>
<feature type="compositionally biased region" description="Basic and acidic residues" evidence="13">
    <location>
        <begin position="985"/>
        <end position="998"/>
    </location>
</feature>
<feature type="region of interest" description="Disordered" evidence="13">
    <location>
        <begin position="634"/>
        <end position="756"/>
    </location>
</feature>
<keyword evidence="5" id="KW-0597">Phosphoprotein</keyword>
<evidence type="ECO:0000256" key="6">
    <source>
        <dbReference type="ARBA" id="ARBA00022788"/>
    </source>
</evidence>
<feature type="compositionally biased region" description="Low complexity" evidence="13">
    <location>
        <begin position="1246"/>
        <end position="1262"/>
    </location>
</feature>
<dbReference type="PANTHER" id="PTHR10528:SF17">
    <property type="entry name" value="AF4_FMR2 FAMILY MEMBER LILLI"/>
    <property type="match status" value="1"/>
</dbReference>
<keyword evidence="9" id="KW-0804">Transcription</keyword>
<feature type="compositionally biased region" description="Low complexity" evidence="13">
    <location>
        <begin position="873"/>
        <end position="886"/>
    </location>
</feature>
<feature type="region of interest" description="Disordered" evidence="13">
    <location>
        <begin position="783"/>
        <end position="1057"/>
    </location>
</feature>
<evidence type="ECO:0000256" key="2">
    <source>
        <dbReference type="ARBA" id="ARBA00007354"/>
    </source>
</evidence>
<reference evidence="15 16" key="1">
    <citation type="journal article" date="2022" name="Nat. Ecol. Evol.">
        <title>A masculinizing supergene underlies an exaggerated male reproductive morph in a spider.</title>
        <authorList>
            <person name="Hendrickx F."/>
            <person name="De Corte Z."/>
            <person name="Sonet G."/>
            <person name="Van Belleghem S.M."/>
            <person name="Kostlbacher S."/>
            <person name="Vangestel C."/>
        </authorList>
    </citation>
    <scope>NUCLEOTIDE SEQUENCE [LARGE SCALE GENOMIC DNA]</scope>
    <source>
        <strain evidence="15">W744_W776</strain>
    </source>
</reference>
<evidence type="ECO:0000256" key="8">
    <source>
        <dbReference type="ARBA" id="ARBA00023125"/>
    </source>
</evidence>
<feature type="compositionally biased region" description="Basic and acidic residues" evidence="13">
    <location>
        <begin position="657"/>
        <end position="669"/>
    </location>
</feature>
<feature type="compositionally biased region" description="Low complexity" evidence="13">
    <location>
        <begin position="487"/>
        <end position="499"/>
    </location>
</feature>
<keyword evidence="4" id="KW-0217">Developmental protein</keyword>
<feature type="region of interest" description="Disordered" evidence="13">
    <location>
        <begin position="176"/>
        <end position="214"/>
    </location>
</feature>
<evidence type="ECO:0000256" key="4">
    <source>
        <dbReference type="ARBA" id="ARBA00022473"/>
    </source>
</evidence>
<feature type="region of interest" description="Disordered" evidence="13">
    <location>
        <begin position="1083"/>
        <end position="1291"/>
    </location>
</feature>
<keyword evidence="16" id="KW-1185">Reference proteome</keyword>
<feature type="compositionally biased region" description="Low complexity" evidence="13">
    <location>
        <begin position="123"/>
        <end position="159"/>
    </location>
</feature>
<gene>
    <name evidence="15" type="ORF">JTE90_026478</name>
</gene>
<comment type="function">
    <text evidence="11">Has a role in transcriptional regulation. Acts in parallel with the Ras/MAPK and the PI3K/PKB pathways in the control of cell identity and cellular growth. Essential for regulation of the cytoskeleton and cell growth but not for cell proliferation or growth rate. Required specifically for the microtubule-based basal transport of lipid droplets. Plays a partially redundant function downstream of Raf in cell fate specification in the developing eye. Pair-rule protein that regulates embryonic cellularization, gastrulation and segmentation.</text>
</comment>
<feature type="compositionally biased region" description="Polar residues" evidence="13">
    <location>
        <begin position="685"/>
        <end position="695"/>
    </location>
</feature>
<feature type="region of interest" description="Disordered" evidence="13">
    <location>
        <begin position="1550"/>
        <end position="1569"/>
    </location>
</feature>
<proteinExistence type="inferred from homology"/>
<keyword evidence="7" id="KW-0805">Transcription regulation</keyword>
<feature type="compositionally biased region" description="Low complexity" evidence="13">
    <location>
        <begin position="542"/>
        <end position="552"/>
    </location>
</feature>
<feature type="compositionally biased region" description="Basic and acidic residues" evidence="13">
    <location>
        <begin position="1126"/>
        <end position="1143"/>
    </location>
</feature>
<keyword evidence="10" id="KW-0539">Nucleus</keyword>
<name>A0AAV6VQ02_9ARAC</name>
<feature type="compositionally biased region" description="Basic and acidic residues" evidence="13">
    <location>
        <begin position="1231"/>
        <end position="1245"/>
    </location>
</feature>
<comment type="similarity">
    <text evidence="2">Belongs to the AF4 family.</text>
</comment>
<dbReference type="GO" id="GO:0010468">
    <property type="term" value="P:regulation of gene expression"/>
    <property type="evidence" value="ECO:0007669"/>
    <property type="project" value="InterPro"/>
</dbReference>
<feature type="region of interest" description="Disordered" evidence="13">
    <location>
        <begin position="370"/>
        <end position="389"/>
    </location>
</feature>
<feature type="compositionally biased region" description="Low complexity" evidence="13">
    <location>
        <begin position="1553"/>
        <end position="1568"/>
    </location>
</feature>
<evidence type="ECO:0000256" key="1">
    <source>
        <dbReference type="ARBA" id="ARBA00004123"/>
    </source>
</evidence>
<dbReference type="InterPro" id="IPR043640">
    <property type="entry name" value="AF4/FMR2_CHD"/>
</dbReference>
<feature type="compositionally biased region" description="Pro residues" evidence="13">
    <location>
        <begin position="938"/>
        <end position="950"/>
    </location>
</feature>
<feature type="compositionally biased region" description="Basic residues" evidence="13">
    <location>
        <begin position="908"/>
        <end position="917"/>
    </location>
</feature>
<organism evidence="15 16">
    <name type="scientific">Oedothorax gibbosus</name>
    <dbReference type="NCBI Taxonomy" id="931172"/>
    <lineage>
        <taxon>Eukaryota</taxon>
        <taxon>Metazoa</taxon>
        <taxon>Ecdysozoa</taxon>
        <taxon>Arthropoda</taxon>
        <taxon>Chelicerata</taxon>
        <taxon>Arachnida</taxon>
        <taxon>Araneae</taxon>
        <taxon>Araneomorphae</taxon>
        <taxon>Entelegynae</taxon>
        <taxon>Araneoidea</taxon>
        <taxon>Linyphiidae</taxon>
        <taxon>Erigoninae</taxon>
        <taxon>Oedothorax</taxon>
    </lineage>
</organism>
<feature type="compositionally biased region" description="Polar residues" evidence="13">
    <location>
        <begin position="1093"/>
        <end position="1104"/>
    </location>
</feature>
<feature type="compositionally biased region" description="Basic and acidic residues" evidence="13">
    <location>
        <begin position="1174"/>
        <end position="1198"/>
    </location>
</feature>
<dbReference type="Proteomes" id="UP000827092">
    <property type="component" value="Unassembled WGS sequence"/>
</dbReference>
<feature type="compositionally biased region" description="Polar residues" evidence="13">
    <location>
        <begin position="594"/>
        <end position="619"/>
    </location>
</feature>
<feature type="region of interest" description="Disordered" evidence="13">
    <location>
        <begin position="440"/>
        <end position="567"/>
    </location>
</feature>
<accession>A0AAV6VQ02</accession>
<dbReference type="InterPro" id="IPR007797">
    <property type="entry name" value="AF4/FMR2"/>
</dbReference>
<evidence type="ECO:0000256" key="11">
    <source>
        <dbReference type="ARBA" id="ARBA00024653"/>
    </source>
</evidence>
<feature type="compositionally biased region" description="Polar residues" evidence="13">
    <location>
        <begin position="960"/>
        <end position="981"/>
    </location>
</feature>
<feature type="region of interest" description="Disordered" evidence="13">
    <location>
        <begin position="323"/>
        <end position="351"/>
    </location>
</feature>
<evidence type="ECO:0000256" key="7">
    <source>
        <dbReference type="ARBA" id="ARBA00023015"/>
    </source>
</evidence>
<evidence type="ECO:0000313" key="15">
    <source>
        <dbReference type="EMBL" id="KAG8198580.1"/>
    </source>
</evidence>
<feature type="compositionally biased region" description="Polar residues" evidence="13">
    <location>
        <begin position="999"/>
        <end position="1013"/>
    </location>
</feature>
<feature type="compositionally biased region" description="Basic and acidic residues" evidence="13">
    <location>
        <begin position="696"/>
        <end position="706"/>
    </location>
</feature>
<evidence type="ECO:0000256" key="9">
    <source>
        <dbReference type="ARBA" id="ARBA00023163"/>
    </source>
</evidence>
<feature type="compositionally biased region" description="Basic and acidic residues" evidence="13">
    <location>
        <begin position="1212"/>
        <end position="1222"/>
    </location>
</feature>
<dbReference type="PANTHER" id="PTHR10528">
    <property type="entry name" value="AF4/FMR2 FAMILY MEMBER"/>
    <property type="match status" value="1"/>
</dbReference>
<evidence type="ECO:0000256" key="3">
    <source>
        <dbReference type="ARBA" id="ARBA00021888"/>
    </source>
</evidence>
<evidence type="ECO:0000313" key="16">
    <source>
        <dbReference type="Proteomes" id="UP000827092"/>
    </source>
</evidence>
<feature type="compositionally biased region" description="Low complexity" evidence="13">
    <location>
        <begin position="523"/>
        <end position="532"/>
    </location>
</feature>
<feature type="compositionally biased region" description="Low complexity" evidence="13">
    <location>
        <begin position="829"/>
        <end position="839"/>
    </location>
</feature>
<evidence type="ECO:0000259" key="14">
    <source>
        <dbReference type="Pfam" id="PF18876"/>
    </source>
</evidence>
<feature type="compositionally biased region" description="Basic and acidic residues" evidence="13">
    <location>
        <begin position="1152"/>
        <end position="1165"/>
    </location>
</feature>
<protein>
    <recommendedName>
        <fullName evidence="3">AF4/FMR2 family member lilli</fullName>
    </recommendedName>
    <alternativeName>
        <fullName evidence="12">Protein lilliputian</fullName>
    </alternativeName>
</protein>
<comment type="caution">
    <text evidence="15">The sequence shown here is derived from an EMBL/GenBank/DDBJ whole genome shotgun (WGS) entry which is preliminary data.</text>
</comment>
<comment type="subcellular location">
    <subcellularLocation>
        <location evidence="1">Nucleus</location>
    </subcellularLocation>
</comment>
<dbReference type="Pfam" id="PF18876">
    <property type="entry name" value="AFF4_CHD"/>
    <property type="match status" value="1"/>
</dbReference>
<dbReference type="EMBL" id="JAFNEN010000038">
    <property type="protein sequence ID" value="KAG8198580.1"/>
    <property type="molecule type" value="Genomic_DNA"/>
</dbReference>
<evidence type="ECO:0000256" key="5">
    <source>
        <dbReference type="ARBA" id="ARBA00022553"/>
    </source>
</evidence>
<dbReference type="GO" id="GO:0007366">
    <property type="term" value="P:periodic partitioning by pair rule gene"/>
    <property type="evidence" value="ECO:0007669"/>
    <property type="project" value="UniProtKB-KW"/>
</dbReference>
<dbReference type="Pfam" id="PF05110">
    <property type="entry name" value="AF-4"/>
    <property type="match status" value="1"/>
</dbReference>
<feature type="compositionally biased region" description="Polar residues" evidence="13">
    <location>
        <begin position="1035"/>
        <end position="1046"/>
    </location>
</feature>
<feature type="compositionally biased region" description="Low complexity" evidence="13">
    <location>
        <begin position="731"/>
        <end position="743"/>
    </location>
</feature>
<dbReference type="GO" id="GO:0032783">
    <property type="term" value="C:super elongation complex"/>
    <property type="evidence" value="ECO:0007669"/>
    <property type="project" value="TreeGrafter"/>
</dbReference>
<feature type="compositionally biased region" description="Polar residues" evidence="13">
    <location>
        <begin position="500"/>
        <end position="522"/>
    </location>
</feature>
<dbReference type="Gene3D" id="6.10.250.2670">
    <property type="match status" value="1"/>
</dbReference>
<keyword evidence="6" id="KW-0562">Pair-rule protein</keyword>
<feature type="region of interest" description="Disordered" evidence="13">
    <location>
        <begin position="123"/>
        <end position="160"/>
    </location>
</feature>
<feature type="compositionally biased region" description="Basic and acidic residues" evidence="13">
    <location>
        <begin position="840"/>
        <end position="856"/>
    </location>
</feature>
<dbReference type="GO" id="GO:0003677">
    <property type="term" value="F:DNA binding"/>
    <property type="evidence" value="ECO:0007669"/>
    <property type="project" value="UniProtKB-KW"/>
</dbReference>
<evidence type="ECO:0000256" key="13">
    <source>
        <dbReference type="SAM" id="MobiDB-lite"/>
    </source>
</evidence>
<sequence length="1647" mass="181199">MDRFESVDVLREREQERRARMQLLDVIREPSPQPIFGEPVKVDLEDETSRRIKNTLGDFTQMLVSDPKNLIGISRSTTPAVHIVNGHPSNGYVVGHQPGYMVPGQLATDQLPGHQMTGYMSSGSSGYASHGSSGYSSTHSGYSSTHSSSSGMGSSSSYGRTQAALKKMPFANGASLAKPSMPNYVSPKGPDKRSSYKIPLQSNYTSSPAAMKPSHLSGLPQLPYQVQDIRVRNSASWEGKDQRRVNSIPVTSASVENYVNMNVVNTNSLSTSASIWNCGSDTQAIQTTTPFHLPSSATASVPCKEAAKHGQIITSMIPPATAAKVESATPAKRNSGRPSNLKIQPDRKTSTDAPIAVETILKQMTDVVPPAPLTGIQTPRKEETGFAFTSEPKEVDSFLKDNTKDVPSSYFVETITLLSPPPPKPQWEPEPVAISKTPSLIEQSDLTDKPEPVVAESTAKTNDSDKAVSLQDDLAVSDSEDEAVVESKSLPNKSLKSPNRNTTDTTIDSTGLGTNNKNMDTNSAESSNSSSSEDSDSDDSSSESNDSDSSSEASDEEISSKKWGLSNFVDESQRIYSPAFNPPEAVKEIPSLDVKNSNLNNVSPPNHSLPTKQSSSETASFLIPEVPVTAKSEILSPIPSPIHTQVGPHTPPSPPCLKHESSETNKTDSEVFSSETDCKSHTETSKSSNKLSPQSDKPHDNRDISADKGNVQNEKCKKQLRSSKSKELNCSAEASSISAEGSSNTKELSGTITEKEKIGEKTSCAVIPAISEPDSENYPIKTRQRVVTRRKSAADSNSDCSQKLEENSTIAKLKHPRACRKSTEKQNKKVTTTTTSTKAKSNEDPIIKHTKQETKEVQNVAEKIKAAPKHIINANSSSKPASNKTPPRSKGKTSKTPLKKSLEDKKPDIKKKKKKFSLKNFVQSPEHDNSKPSNEIPPFSPSPERSPIPECPKDPEIPTEATSLTSPQSKSPHCKSNSKSQIKVKKVEKLRRSVRCSERASNNAQVDSTNQQHTENKETKKNSKNSGKTKRSIEKSSVSIDASTELLSPIPHDPLVSSQGFERAIPVKIMVCIPLHLLSRYPGSLEESKDNGSKVSKSTPSNEDANAMKKELSDKSAKNTNIKSTQSKDKTKTASSTKSDKGNAKSFKTKNKKDVKVENESDKVKSASNVNKSKVKDKTFVSESESKLPKKRKNEYEGKTNSTKKPKLSLRSTEDKKSKEQPSKSISSSTHNEDANKPKTLERCDSTGSLSSLCSQQSQRSSKSSKDRRGELSSGPDSKRIKSSGSPLLPVIKQEIKQEKTERQKTHSSIDKNAPVDKKLKCKDKLGLMNIGEQLWDANQYDLFEDSCKEDSKGKILASTQNLTELPNRIAEWDNFTPEIHKEMKEAPALNKHNPQNLVMPMDYYFTEGKKQKLLAEKEKDPFQQAVKFFEAAVLFILTSQQREEYSKDPDSVYQFYSETLKFSYQILSKVKNLQTCPGSTEFKLLILCLKCQSLLSVKLYNLKIKEIKEQLDGVAEFLQVHCPTATNPLKLQSHQSRFSSFFNIQSPHSTIPSPASNSQNSSDRSQSVGVPQNILDTICRQHTHLINLHRGHDLWEQANMYMTRSNLREFFKEVADQLEPLTLHSSITELVKYIQKGLSLVKKSLR</sequence>
<feature type="domain" description="AF4/FMR2 C-terminal homology" evidence="14">
    <location>
        <begin position="1398"/>
        <end position="1644"/>
    </location>
</feature>
<feature type="region of interest" description="Disordered" evidence="13">
    <location>
        <begin position="583"/>
        <end position="620"/>
    </location>
</feature>
<evidence type="ECO:0000256" key="10">
    <source>
        <dbReference type="ARBA" id="ARBA00023242"/>
    </source>
</evidence>
<keyword evidence="8" id="KW-0238">DNA-binding</keyword>